<evidence type="ECO:0000256" key="8">
    <source>
        <dbReference type="RuleBase" id="RU364100"/>
    </source>
</evidence>
<dbReference type="Proteomes" id="UP001165679">
    <property type="component" value="Unassembled WGS sequence"/>
</dbReference>
<keyword evidence="2 8" id="KW-0645">Protease</keyword>
<keyword evidence="5" id="KW-0190">Covalent protein-DNA linkage</keyword>
<gene>
    <name evidence="10" type="ORF">OL599_17210</name>
</gene>
<protein>
    <recommendedName>
        <fullName evidence="8">Abasic site processing protein</fullName>
        <ecNumber evidence="8">3.4.-.-</ecNumber>
    </recommendedName>
</protein>
<evidence type="ECO:0000256" key="3">
    <source>
        <dbReference type="ARBA" id="ARBA00022763"/>
    </source>
</evidence>
<keyword evidence="11" id="KW-1185">Reference proteome</keyword>
<evidence type="ECO:0000256" key="6">
    <source>
        <dbReference type="ARBA" id="ARBA00023125"/>
    </source>
</evidence>
<dbReference type="GO" id="GO:0016829">
    <property type="term" value="F:lyase activity"/>
    <property type="evidence" value="ECO:0007669"/>
    <property type="project" value="UniProtKB-KW"/>
</dbReference>
<evidence type="ECO:0000313" key="10">
    <source>
        <dbReference type="EMBL" id="MCW3476313.1"/>
    </source>
</evidence>
<dbReference type="AlphaFoldDB" id="A0AA42CEQ1"/>
<dbReference type="GO" id="GO:0003697">
    <property type="term" value="F:single-stranded DNA binding"/>
    <property type="evidence" value="ECO:0007669"/>
    <property type="project" value="InterPro"/>
</dbReference>
<reference evidence="10" key="2">
    <citation type="submission" date="2022-10" db="EMBL/GenBank/DDBJ databases">
        <authorList>
            <person name="Trinh H.N."/>
        </authorList>
    </citation>
    <scope>NUCLEOTIDE SEQUENCE</scope>
    <source>
        <strain evidence="10">RN2-1</strain>
    </source>
</reference>
<dbReference type="RefSeq" id="WP_264715087.1">
    <property type="nucleotide sequence ID" value="NZ_JAPDNT010000017.1"/>
</dbReference>
<dbReference type="EC" id="3.4.-.-" evidence="8"/>
<comment type="caution">
    <text evidence="10">The sequence shown here is derived from an EMBL/GenBank/DDBJ whole genome shotgun (WGS) entry which is preliminary data.</text>
</comment>
<evidence type="ECO:0000256" key="7">
    <source>
        <dbReference type="ARBA" id="ARBA00023239"/>
    </source>
</evidence>
<dbReference type="InterPro" id="IPR003738">
    <property type="entry name" value="SRAP"/>
</dbReference>
<comment type="similarity">
    <text evidence="1 8">Belongs to the SOS response-associated peptidase family.</text>
</comment>
<name>A0AA42CEQ1_9PROT</name>
<keyword evidence="6" id="KW-0238">DNA-binding</keyword>
<evidence type="ECO:0000256" key="2">
    <source>
        <dbReference type="ARBA" id="ARBA00022670"/>
    </source>
</evidence>
<proteinExistence type="inferred from homology"/>
<organism evidence="10 11">
    <name type="scientific">Limobrevibacterium gyesilva</name>
    <dbReference type="NCBI Taxonomy" id="2991712"/>
    <lineage>
        <taxon>Bacteria</taxon>
        <taxon>Pseudomonadati</taxon>
        <taxon>Pseudomonadota</taxon>
        <taxon>Alphaproteobacteria</taxon>
        <taxon>Acetobacterales</taxon>
        <taxon>Acetobacteraceae</taxon>
        <taxon>Limobrevibacterium</taxon>
    </lineage>
</organism>
<accession>A0AA42CEQ1</accession>
<dbReference type="PANTHER" id="PTHR13604">
    <property type="entry name" value="DC12-RELATED"/>
    <property type="match status" value="1"/>
</dbReference>
<evidence type="ECO:0000256" key="9">
    <source>
        <dbReference type="SAM" id="MobiDB-lite"/>
    </source>
</evidence>
<sequence length="209" mass="22815">MTATAAGWSDREQGGLAFGSGAGPGRPGQVIRLHPGTRQRHLDWLTWGLLPHATTDPDEAPRPIHARAETVAAHPVFGDAFRHRRAIVPATEYYQRRTLGEPGRRYAISRNDGRPMAIAGLWEAFRRPNGDIERTYCIITTPATGAVAEIHDRMPLVLDEADWAVWLGEAPGDPAALLRPPADDVLVLKPIRARRSPAASAHRGKAARV</sequence>
<feature type="compositionally biased region" description="Gly residues" evidence="9">
    <location>
        <begin position="16"/>
        <end position="26"/>
    </location>
</feature>
<dbReference type="EMBL" id="JAPDNT010000017">
    <property type="protein sequence ID" value="MCW3476313.1"/>
    <property type="molecule type" value="Genomic_DNA"/>
</dbReference>
<dbReference type="Gene3D" id="3.90.1680.10">
    <property type="entry name" value="SOS response associated peptidase-like"/>
    <property type="match status" value="1"/>
</dbReference>
<keyword evidence="3" id="KW-0227">DNA damage</keyword>
<dbReference type="SUPFAM" id="SSF143081">
    <property type="entry name" value="BB1717-like"/>
    <property type="match status" value="1"/>
</dbReference>
<evidence type="ECO:0000256" key="1">
    <source>
        <dbReference type="ARBA" id="ARBA00008136"/>
    </source>
</evidence>
<evidence type="ECO:0000256" key="5">
    <source>
        <dbReference type="ARBA" id="ARBA00023124"/>
    </source>
</evidence>
<dbReference type="PANTHER" id="PTHR13604:SF0">
    <property type="entry name" value="ABASIC SITE PROCESSING PROTEIN HMCES"/>
    <property type="match status" value="1"/>
</dbReference>
<keyword evidence="7" id="KW-0456">Lyase</keyword>
<dbReference type="InterPro" id="IPR036590">
    <property type="entry name" value="SRAP-like"/>
</dbReference>
<keyword evidence="4 8" id="KW-0378">Hydrolase</keyword>
<dbReference type="GO" id="GO:0008233">
    <property type="term" value="F:peptidase activity"/>
    <property type="evidence" value="ECO:0007669"/>
    <property type="project" value="UniProtKB-KW"/>
</dbReference>
<feature type="region of interest" description="Disordered" evidence="9">
    <location>
        <begin position="1"/>
        <end position="32"/>
    </location>
</feature>
<evidence type="ECO:0000313" key="11">
    <source>
        <dbReference type="Proteomes" id="UP001165679"/>
    </source>
</evidence>
<dbReference type="GO" id="GO:0006508">
    <property type="term" value="P:proteolysis"/>
    <property type="evidence" value="ECO:0007669"/>
    <property type="project" value="UniProtKB-KW"/>
</dbReference>
<evidence type="ECO:0000256" key="4">
    <source>
        <dbReference type="ARBA" id="ARBA00022801"/>
    </source>
</evidence>
<dbReference type="GO" id="GO:0106300">
    <property type="term" value="P:protein-DNA covalent cross-linking repair"/>
    <property type="evidence" value="ECO:0007669"/>
    <property type="project" value="InterPro"/>
</dbReference>
<reference evidence="10" key="1">
    <citation type="submission" date="2022-09" db="EMBL/GenBank/DDBJ databases">
        <title>Rhodovastum sp. nov. RN2-1 isolated from soil in Seongnam, South Korea.</title>
        <authorList>
            <person name="Le N.T."/>
        </authorList>
    </citation>
    <scope>NUCLEOTIDE SEQUENCE</scope>
    <source>
        <strain evidence="10">RN2-1</strain>
    </source>
</reference>
<dbReference type="Pfam" id="PF02586">
    <property type="entry name" value="SRAP"/>
    <property type="match status" value="1"/>
</dbReference>